<gene>
    <name evidence="2" type="ORF">Cadr_000011600</name>
</gene>
<dbReference type="InterPro" id="IPR050657">
    <property type="entry name" value="Ankyrin_repeat_domain"/>
</dbReference>
<dbReference type="PANTHER" id="PTHR24147">
    <property type="entry name" value="ANKYRIN REPEAT DOMAIN 36-RELATED"/>
    <property type="match status" value="1"/>
</dbReference>
<name>A0A5N4DUW8_CAMDR</name>
<keyword evidence="3" id="KW-1185">Reference proteome</keyword>
<dbReference type="AlphaFoldDB" id="A0A5N4DUW8"/>
<feature type="compositionally biased region" description="Gly residues" evidence="1">
    <location>
        <begin position="1"/>
        <end position="10"/>
    </location>
</feature>
<evidence type="ECO:0000313" key="3">
    <source>
        <dbReference type="Proteomes" id="UP000299084"/>
    </source>
</evidence>
<feature type="region of interest" description="Disordered" evidence="1">
    <location>
        <begin position="1"/>
        <end position="21"/>
    </location>
</feature>
<dbReference type="Gene3D" id="1.25.40.20">
    <property type="entry name" value="Ankyrin repeat-containing domain"/>
    <property type="match status" value="2"/>
</dbReference>
<evidence type="ECO:0000313" key="2">
    <source>
        <dbReference type="EMBL" id="KAB1274932.1"/>
    </source>
</evidence>
<dbReference type="Pfam" id="PF12796">
    <property type="entry name" value="Ank_2"/>
    <property type="match status" value="1"/>
</dbReference>
<comment type="caution">
    <text evidence="2">The sequence shown here is derived from an EMBL/GenBank/DDBJ whole genome shotgun (WGS) entry which is preliminary data.</text>
</comment>
<evidence type="ECO:0000256" key="1">
    <source>
        <dbReference type="SAM" id="MobiDB-lite"/>
    </source>
</evidence>
<organism evidence="2 3">
    <name type="scientific">Camelus dromedarius</name>
    <name type="common">Dromedary</name>
    <name type="synonym">Arabian camel</name>
    <dbReference type="NCBI Taxonomy" id="9838"/>
    <lineage>
        <taxon>Eukaryota</taxon>
        <taxon>Metazoa</taxon>
        <taxon>Chordata</taxon>
        <taxon>Craniata</taxon>
        <taxon>Vertebrata</taxon>
        <taxon>Euteleostomi</taxon>
        <taxon>Mammalia</taxon>
        <taxon>Eutheria</taxon>
        <taxon>Laurasiatheria</taxon>
        <taxon>Artiodactyla</taxon>
        <taxon>Tylopoda</taxon>
        <taxon>Camelidae</taxon>
        <taxon>Camelus</taxon>
    </lineage>
</organism>
<dbReference type="Proteomes" id="UP000299084">
    <property type="component" value="Unassembled WGS sequence"/>
</dbReference>
<accession>A0A5N4DUW8</accession>
<dbReference type="InterPro" id="IPR036770">
    <property type="entry name" value="Ankyrin_rpt-contain_sf"/>
</dbReference>
<dbReference type="PANTHER" id="PTHR24147:SF69">
    <property type="entry name" value="ANKYRIN REPEAT DOMAIN 36"/>
    <property type="match status" value="1"/>
</dbReference>
<sequence>LALRLGGGKRPSGKGVVSEGERQDQKKVIKFTSWVGLRNLERPEPSYITDKRELPSSTELHDSATLACISGCQEWWLLIQFNCDLNARDKERTTALIRAVQSLNRGCAGILLEHGANPNLEDGGQNTALHYAIWKRVCQLQHSCSASCKYRGDKQGSAWEWVAGSAPTEDEGLREFDTIFTRCQGEQKEMVRFLIENGANYMQSTTCKEDKSLISTHPAVFHDSPDIVKLLLQEGVSPYSQDSRGWSAEQYAYSNGFEQ</sequence>
<dbReference type="InterPro" id="IPR002110">
    <property type="entry name" value="Ankyrin_rpt"/>
</dbReference>
<feature type="non-terminal residue" evidence="2">
    <location>
        <position position="1"/>
    </location>
</feature>
<reference evidence="2 3" key="1">
    <citation type="journal article" date="2019" name="Mol. Ecol. Resour.">
        <title>Improving Illumina assemblies with Hi-C and long reads: an example with the North African dromedary.</title>
        <authorList>
            <person name="Elbers J.P."/>
            <person name="Rogers M.F."/>
            <person name="Perelman P.L."/>
            <person name="Proskuryakova A.A."/>
            <person name="Serdyukova N.A."/>
            <person name="Johnson W.E."/>
            <person name="Horin P."/>
            <person name="Corander J."/>
            <person name="Murphy D."/>
            <person name="Burger P.A."/>
        </authorList>
    </citation>
    <scope>NUCLEOTIDE SEQUENCE [LARGE SCALE GENOMIC DNA]</scope>
    <source>
        <strain evidence="2">Drom800</strain>
        <tissue evidence="2">Blood</tissue>
    </source>
</reference>
<dbReference type="EMBL" id="JWIN03000009">
    <property type="protein sequence ID" value="KAB1274932.1"/>
    <property type="molecule type" value="Genomic_DNA"/>
</dbReference>
<proteinExistence type="predicted"/>
<dbReference type="SUPFAM" id="SSF48403">
    <property type="entry name" value="Ankyrin repeat"/>
    <property type="match status" value="1"/>
</dbReference>
<protein>
    <submittedName>
        <fullName evidence="2">Ankyrin repeat domain-containing protein 7</fullName>
    </submittedName>
</protein>